<dbReference type="AlphaFoldDB" id="A0AAD7HC37"/>
<reference evidence="1" key="1">
    <citation type="submission" date="2023-03" db="EMBL/GenBank/DDBJ databases">
        <title>Massive genome expansion in bonnet fungi (Mycena s.s.) driven by repeated elements and novel gene families across ecological guilds.</title>
        <authorList>
            <consortium name="Lawrence Berkeley National Laboratory"/>
            <person name="Harder C.B."/>
            <person name="Miyauchi S."/>
            <person name="Viragh M."/>
            <person name="Kuo A."/>
            <person name="Thoen E."/>
            <person name="Andreopoulos B."/>
            <person name="Lu D."/>
            <person name="Skrede I."/>
            <person name="Drula E."/>
            <person name="Henrissat B."/>
            <person name="Morin E."/>
            <person name="Kohler A."/>
            <person name="Barry K."/>
            <person name="LaButti K."/>
            <person name="Morin E."/>
            <person name="Salamov A."/>
            <person name="Lipzen A."/>
            <person name="Mereny Z."/>
            <person name="Hegedus B."/>
            <person name="Baldrian P."/>
            <person name="Stursova M."/>
            <person name="Weitz H."/>
            <person name="Taylor A."/>
            <person name="Grigoriev I.V."/>
            <person name="Nagy L.G."/>
            <person name="Martin F."/>
            <person name="Kauserud H."/>
        </authorList>
    </citation>
    <scope>NUCLEOTIDE SEQUENCE</scope>
    <source>
        <strain evidence="1">CBHHK182m</strain>
    </source>
</reference>
<gene>
    <name evidence="1" type="ORF">B0H16DRAFT_1611461</name>
</gene>
<keyword evidence="2" id="KW-1185">Reference proteome</keyword>
<dbReference type="EMBL" id="JARKIB010000278">
    <property type="protein sequence ID" value="KAJ7717339.1"/>
    <property type="molecule type" value="Genomic_DNA"/>
</dbReference>
<proteinExistence type="predicted"/>
<protein>
    <submittedName>
        <fullName evidence="1">Uncharacterized protein</fullName>
    </submittedName>
</protein>
<accession>A0AAD7HC37</accession>
<evidence type="ECO:0000313" key="2">
    <source>
        <dbReference type="Proteomes" id="UP001215598"/>
    </source>
</evidence>
<name>A0AAD7HC37_9AGAR</name>
<evidence type="ECO:0000313" key="1">
    <source>
        <dbReference type="EMBL" id="KAJ7717339.1"/>
    </source>
</evidence>
<dbReference type="Proteomes" id="UP001215598">
    <property type="component" value="Unassembled WGS sequence"/>
</dbReference>
<sequence>MHARRAFPRGLPTPTTCTISFPATLLSFPIFPPSALPPLVRAPFCERRPSQCPPCACLQSMSRQYRELTQKYGRRRPRALKRRDHLYTPPKVQIWLISATDTTARTVISQPALTRSPASFVLSGKGRAGHCPQSLVPSTYQYPQSSLQDAASNLRRT</sequence>
<organism evidence="1 2">
    <name type="scientific">Mycena metata</name>
    <dbReference type="NCBI Taxonomy" id="1033252"/>
    <lineage>
        <taxon>Eukaryota</taxon>
        <taxon>Fungi</taxon>
        <taxon>Dikarya</taxon>
        <taxon>Basidiomycota</taxon>
        <taxon>Agaricomycotina</taxon>
        <taxon>Agaricomycetes</taxon>
        <taxon>Agaricomycetidae</taxon>
        <taxon>Agaricales</taxon>
        <taxon>Marasmiineae</taxon>
        <taxon>Mycenaceae</taxon>
        <taxon>Mycena</taxon>
    </lineage>
</organism>
<comment type="caution">
    <text evidence="1">The sequence shown here is derived from an EMBL/GenBank/DDBJ whole genome shotgun (WGS) entry which is preliminary data.</text>
</comment>